<dbReference type="PANTHER" id="PTHR43249">
    <property type="entry name" value="UDP-N-ACETYL-2-AMINO-2-DEOXY-D-GLUCURONATE OXIDASE"/>
    <property type="match status" value="1"/>
</dbReference>
<accession>A0AA37SZ86</accession>
<dbReference type="InterPro" id="IPR000683">
    <property type="entry name" value="Gfo/Idh/MocA-like_OxRdtase_N"/>
</dbReference>
<dbReference type="RefSeq" id="WP_284218526.1">
    <property type="nucleotide sequence ID" value="NZ_BSOT01000007.1"/>
</dbReference>
<dbReference type="SUPFAM" id="SSF55347">
    <property type="entry name" value="Glyceraldehyde-3-phosphate dehydrogenase-like, C-terminal domain"/>
    <property type="match status" value="1"/>
</dbReference>
<feature type="domain" description="GFO/IDH/MocA-like oxidoreductase" evidence="3">
    <location>
        <begin position="134"/>
        <end position="258"/>
    </location>
</feature>
<protein>
    <submittedName>
        <fullName evidence="4">Oxidoreductase</fullName>
    </submittedName>
</protein>
<name>A0AA37SZ86_9ALTE</name>
<sequence>MPSKVYHFGIVGTGMIAEFHAKAIQAMDNAKLIAVFNRNLSKAEAFAGRFECKAYDDLEQLLANNDLDVITVCTPSGAHLEPGIAAANAGKHVIMEKPLEVNLERADALIRACEQNNVQLISVLPRRFNASTNALKKAVEQGRFGRITMAEASIKWFRTQEYYDSGAWRGTWSLDGGGALMNQSIHTVDLLIHVMGKVKKVSAFAALAGHDGIEVEDALVAILEFENGAKGIIQASTTCYSKTGHPAQVQICGMEGSAFMVDDKFSVWDFKTPAAEDEEIRDKLGLQASSEAAGASDPKAIDFSWHQRNFEEALHAIDENRPSIVDGEQGRMAIELIGAIYSSAAQQGTPVSLPLQHWPDKQTLTTVITGK</sequence>
<dbReference type="GO" id="GO:0000166">
    <property type="term" value="F:nucleotide binding"/>
    <property type="evidence" value="ECO:0007669"/>
    <property type="project" value="InterPro"/>
</dbReference>
<reference evidence="4" key="1">
    <citation type="journal article" date="2014" name="Int. J. Syst. Evol. Microbiol.">
        <title>Complete genome sequence of Corynebacterium casei LMG S-19264T (=DSM 44701T), isolated from a smear-ripened cheese.</title>
        <authorList>
            <consortium name="US DOE Joint Genome Institute (JGI-PGF)"/>
            <person name="Walter F."/>
            <person name="Albersmeier A."/>
            <person name="Kalinowski J."/>
            <person name="Ruckert C."/>
        </authorList>
    </citation>
    <scope>NUCLEOTIDE SEQUENCE</scope>
    <source>
        <strain evidence="4">NBRC 110023</strain>
    </source>
</reference>
<dbReference type="SUPFAM" id="SSF51735">
    <property type="entry name" value="NAD(P)-binding Rossmann-fold domains"/>
    <property type="match status" value="1"/>
</dbReference>
<feature type="domain" description="Gfo/Idh/MocA-like oxidoreductase N-terminal" evidence="2">
    <location>
        <begin position="7"/>
        <end position="120"/>
    </location>
</feature>
<organism evidence="4 5">
    <name type="scientific">Agaribacter marinus</name>
    <dbReference type="NCBI Taxonomy" id="1431249"/>
    <lineage>
        <taxon>Bacteria</taxon>
        <taxon>Pseudomonadati</taxon>
        <taxon>Pseudomonadota</taxon>
        <taxon>Gammaproteobacteria</taxon>
        <taxon>Alteromonadales</taxon>
        <taxon>Alteromonadaceae</taxon>
        <taxon>Agaribacter</taxon>
    </lineage>
</organism>
<dbReference type="InterPro" id="IPR036291">
    <property type="entry name" value="NAD(P)-bd_dom_sf"/>
</dbReference>
<gene>
    <name evidence="4" type="ORF">GCM10007852_30640</name>
</gene>
<dbReference type="Gene3D" id="3.40.50.720">
    <property type="entry name" value="NAD(P)-binding Rossmann-like Domain"/>
    <property type="match status" value="1"/>
</dbReference>
<dbReference type="EMBL" id="BSOT01000007">
    <property type="protein sequence ID" value="GLR72156.1"/>
    <property type="molecule type" value="Genomic_DNA"/>
</dbReference>
<reference evidence="4" key="2">
    <citation type="submission" date="2023-01" db="EMBL/GenBank/DDBJ databases">
        <title>Draft genome sequence of Agaribacter marinus strain NBRC 110023.</title>
        <authorList>
            <person name="Sun Q."/>
            <person name="Mori K."/>
        </authorList>
    </citation>
    <scope>NUCLEOTIDE SEQUENCE</scope>
    <source>
        <strain evidence="4">NBRC 110023</strain>
    </source>
</reference>
<dbReference type="Pfam" id="PF01408">
    <property type="entry name" value="GFO_IDH_MocA"/>
    <property type="match status" value="1"/>
</dbReference>
<comment type="caution">
    <text evidence="4">The sequence shown here is derived from an EMBL/GenBank/DDBJ whole genome shotgun (WGS) entry which is preliminary data.</text>
</comment>
<dbReference type="Pfam" id="PF22725">
    <property type="entry name" value="GFO_IDH_MocA_C3"/>
    <property type="match status" value="1"/>
</dbReference>
<dbReference type="Gene3D" id="3.30.360.10">
    <property type="entry name" value="Dihydrodipicolinate Reductase, domain 2"/>
    <property type="match status" value="1"/>
</dbReference>
<evidence type="ECO:0000256" key="1">
    <source>
        <dbReference type="ARBA" id="ARBA00022729"/>
    </source>
</evidence>
<proteinExistence type="predicted"/>
<dbReference type="InterPro" id="IPR055170">
    <property type="entry name" value="GFO_IDH_MocA-like_dom"/>
</dbReference>
<dbReference type="PANTHER" id="PTHR43249:SF1">
    <property type="entry name" value="D-GLUCOSIDE 3-DEHYDROGENASE"/>
    <property type="match status" value="1"/>
</dbReference>
<evidence type="ECO:0000313" key="5">
    <source>
        <dbReference type="Proteomes" id="UP001156601"/>
    </source>
</evidence>
<evidence type="ECO:0000313" key="4">
    <source>
        <dbReference type="EMBL" id="GLR72156.1"/>
    </source>
</evidence>
<evidence type="ECO:0000259" key="3">
    <source>
        <dbReference type="Pfam" id="PF22725"/>
    </source>
</evidence>
<dbReference type="InterPro" id="IPR052515">
    <property type="entry name" value="Gfo/Idh/MocA_Oxidoreductase"/>
</dbReference>
<evidence type="ECO:0000259" key="2">
    <source>
        <dbReference type="Pfam" id="PF01408"/>
    </source>
</evidence>
<keyword evidence="5" id="KW-1185">Reference proteome</keyword>
<dbReference type="AlphaFoldDB" id="A0AA37SZ86"/>
<keyword evidence="1" id="KW-0732">Signal</keyword>
<dbReference type="Proteomes" id="UP001156601">
    <property type="component" value="Unassembled WGS sequence"/>
</dbReference>